<accession>A0A0G4P5K6</accession>
<reference evidence="1 2" key="1">
    <citation type="journal article" date="2014" name="Nat. Commun.">
        <title>Multiple recent horizontal transfers of a large genomic region in cheese making fungi.</title>
        <authorList>
            <person name="Cheeseman K."/>
            <person name="Ropars J."/>
            <person name="Renault P."/>
            <person name="Dupont J."/>
            <person name="Gouzy J."/>
            <person name="Branca A."/>
            <person name="Abraham A.L."/>
            <person name="Ceppi M."/>
            <person name="Conseiller E."/>
            <person name="Debuchy R."/>
            <person name="Malagnac F."/>
            <person name="Goarin A."/>
            <person name="Silar P."/>
            <person name="Lacoste S."/>
            <person name="Sallet E."/>
            <person name="Bensimon A."/>
            <person name="Giraud T."/>
            <person name="Brygoo Y."/>
        </authorList>
    </citation>
    <scope>NUCLEOTIDE SEQUENCE [LARGE SCALE GENOMIC DNA]</scope>
    <source>
        <strain evidence="2">FM 013</strain>
    </source>
</reference>
<gene>
    <name evidence="1" type="ORF">PCAMFM013_S006g000130</name>
</gene>
<dbReference type="EMBL" id="HG793139">
    <property type="protein sequence ID" value="CRL21590.1"/>
    <property type="molecule type" value="Genomic_DNA"/>
</dbReference>
<organism evidence="1 2">
    <name type="scientific">Penicillium camemberti (strain FM 013)</name>
    <dbReference type="NCBI Taxonomy" id="1429867"/>
    <lineage>
        <taxon>Eukaryota</taxon>
        <taxon>Fungi</taxon>
        <taxon>Dikarya</taxon>
        <taxon>Ascomycota</taxon>
        <taxon>Pezizomycotina</taxon>
        <taxon>Eurotiomycetes</taxon>
        <taxon>Eurotiomycetidae</taxon>
        <taxon>Eurotiales</taxon>
        <taxon>Aspergillaceae</taxon>
        <taxon>Penicillium</taxon>
    </lineage>
</organism>
<dbReference type="Proteomes" id="UP000053732">
    <property type="component" value="Unassembled WGS sequence"/>
</dbReference>
<evidence type="ECO:0000313" key="1">
    <source>
        <dbReference type="EMBL" id="CRL21590.1"/>
    </source>
</evidence>
<dbReference type="AlphaFoldDB" id="A0A0G4P5K6"/>
<evidence type="ECO:0000313" key="2">
    <source>
        <dbReference type="Proteomes" id="UP000053732"/>
    </source>
</evidence>
<sequence length="65" mass="7530">MMQRATFPPLPIHPSNRSAFWRLKIPFSSSCCCLAIIVSDWLFIGPSSFFCVRWQNKPISLKEKN</sequence>
<protein>
    <submittedName>
        <fullName evidence="1">Str. FM013</fullName>
    </submittedName>
</protein>
<proteinExistence type="predicted"/>
<keyword evidence="2" id="KW-1185">Reference proteome</keyword>
<name>A0A0G4P5K6_PENC3</name>